<accession>A0A4Y2ID24</accession>
<evidence type="ECO:0000313" key="2">
    <source>
        <dbReference type="Proteomes" id="UP000499080"/>
    </source>
</evidence>
<comment type="caution">
    <text evidence="1">The sequence shown here is derived from an EMBL/GenBank/DDBJ whole genome shotgun (WGS) entry which is preliminary data.</text>
</comment>
<reference evidence="1 2" key="1">
    <citation type="journal article" date="2019" name="Sci. Rep.">
        <title>Orb-weaving spider Araneus ventricosus genome elucidates the spidroin gene catalogue.</title>
        <authorList>
            <person name="Kono N."/>
            <person name="Nakamura H."/>
            <person name="Ohtoshi R."/>
            <person name="Moran D.A.P."/>
            <person name="Shinohara A."/>
            <person name="Yoshida Y."/>
            <person name="Fujiwara M."/>
            <person name="Mori M."/>
            <person name="Tomita M."/>
            <person name="Arakawa K."/>
        </authorList>
    </citation>
    <scope>NUCLEOTIDE SEQUENCE [LARGE SCALE GENOMIC DNA]</scope>
</reference>
<evidence type="ECO:0008006" key="3">
    <source>
        <dbReference type="Google" id="ProtNLM"/>
    </source>
</evidence>
<keyword evidence="2" id="KW-1185">Reference proteome</keyword>
<dbReference type="OrthoDB" id="3051850at2759"/>
<name>A0A4Y2ID24_ARAVE</name>
<dbReference type="EMBL" id="BGPR01106130">
    <property type="protein sequence ID" value="GBM75332.1"/>
    <property type="molecule type" value="Genomic_DNA"/>
</dbReference>
<dbReference type="Proteomes" id="UP000499080">
    <property type="component" value="Unassembled WGS sequence"/>
</dbReference>
<organism evidence="1 2">
    <name type="scientific">Araneus ventricosus</name>
    <name type="common">Orbweaver spider</name>
    <name type="synonym">Epeira ventricosa</name>
    <dbReference type="NCBI Taxonomy" id="182803"/>
    <lineage>
        <taxon>Eukaryota</taxon>
        <taxon>Metazoa</taxon>
        <taxon>Ecdysozoa</taxon>
        <taxon>Arthropoda</taxon>
        <taxon>Chelicerata</taxon>
        <taxon>Arachnida</taxon>
        <taxon>Araneae</taxon>
        <taxon>Araneomorphae</taxon>
        <taxon>Entelegynae</taxon>
        <taxon>Araneoidea</taxon>
        <taxon>Araneidae</taxon>
        <taxon>Araneus</taxon>
    </lineage>
</organism>
<protein>
    <recommendedName>
        <fullName evidence="3">Reverse transcriptase domain-containing protein</fullName>
    </recommendedName>
</protein>
<dbReference type="AlphaFoldDB" id="A0A4Y2ID24"/>
<evidence type="ECO:0000313" key="1">
    <source>
        <dbReference type="EMBL" id="GBM75332.1"/>
    </source>
</evidence>
<sequence>MSQLLSLNSDTLFLQAFADDLAFVSAGRVREELENNTNKALDAIANKFRKLKLDLSVDKYQGLAFRYNMHYRQRRGQNIFNRNSIFKINEQSVKIGNSLKYLGILLDCRLTWSNHILSLHKKIYKLTCNFNRFMKANWNIDKHLVTFWYFSVIESALLYGAGVWGGALTVERINRLHTIQRVFLLNLLRPYRTTAT</sequence>
<proteinExistence type="predicted"/>
<gene>
    <name evidence="1" type="ORF">AVEN_253219_1</name>
</gene>